<dbReference type="Gene3D" id="2.40.50.100">
    <property type="match status" value="1"/>
</dbReference>
<dbReference type="SUPFAM" id="SSF111369">
    <property type="entry name" value="HlyD-like secretion proteins"/>
    <property type="match status" value="1"/>
</dbReference>
<feature type="region of interest" description="Disordered" evidence="2">
    <location>
        <begin position="378"/>
        <end position="397"/>
    </location>
</feature>
<dbReference type="Gene3D" id="1.10.287.470">
    <property type="entry name" value="Helix hairpin bin"/>
    <property type="match status" value="1"/>
</dbReference>
<protein>
    <submittedName>
        <fullName evidence="4">Multidrug efflux system membrane fusion protein</fullName>
    </submittedName>
</protein>
<dbReference type="Pfam" id="PF25954">
    <property type="entry name" value="Beta-barrel_RND_2"/>
    <property type="match status" value="1"/>
</dbReference>
<dbReference type="RefSeq" id="WP_184433426.1">
    <property type="nucleotide sequence ID" value="NZ_JACIGI010000009.1"/>
</dbReference>
<dbReference type="InterPro" id="IPR058792">
    <property type="entry name" value="Beta-barrel_RND_2"/>
</dbReference>
<dbReference type="AlphaFoldDB" id="A0A7W6RYS3"/>
<name>A0A7W6RYS3_9PROT</name>
<evidence type="ECO:0000256" key="1">
    <source>
        <dbReference type="ARBA" id="ARBA00009477"/>
    </source>
</evidence>
<dbReference type="NCBIfam" id="TIGR01730">
    <property type="entry name" value="RND_mfp"/>
    <property type="match status" value="1"/>
</dbReference>
<comment type="similarity">
    <text evidence="1">Belongs to the membrane fusion protein (MFP) (TC 8.A.1) family.</text>
</comment>
<dbReference type="PANTHER" id="PTHR30469">
    <property type="entry name" value="MULTIDRUG RESISTANCE PROTEIN MDTA"/>
    <property type="match status" value="1"/>
</dbReference>
<dbReference type="Gene3D" id="2.40.30.170">
    <property type="match status" value="1"/>
</dbReference>
<organism evidence="4 5">
    <name type="scientific">Roseospira goensis</name>
    <dbReference type="NCBI Taxonomy" id="391922"/>
    <lineage>
        <taxon>Bacteria</taxon>
        <taxon>Pseudomonadati</taxon>
        <taxon>Pseudomonadota</taxon>
        <taxon>Alphaproteobacteria</taxon>
        <taxon>Rhodospirillales</taxon>
        <taxon>Rhodospirillaceae</taxon>
        <taxon>Roseospira</taxon>
    </lineage>
</organism>
<dbReference type="EMBL" id="JACIGI010000009">
    <property type="protein sequence ID" value="MBB4285724.1"/>
    <property type="molecule type" value="Genomic_DNA"/>
</dbReference>
<accession>A0A7W6RYS3</accession>
<comment type="caution">
    <text evidence="4">The sequence shown here is derived from an EMBL/GenBank/DDBJ whole genome shotgun (WGS) entry which is preliminary data.</text>
</comment>
<sequence>MKSSYAIAVLITLVTVGWVASGMIGAEEDPQAAEETLRPPAAIQREAPVPQVRVRRAAAETRLTDLRVLGETRASRLVEVKAETGGRVVETGAEDGATVDADTLLVRLALDDRQERVRRAEAAVARWEDRYAADQRLANRDFTSRQRVLESKAALEEARAALAAMRLDIDRTTIRAPFAGVLETRLAEVGDYVGIGDPVARVVDLDPLKVVAKVAEADIGRLQVGQPGRATLVTGRRLEGRVSYIAPVADGVTRTFAVELEVPNPDATVPEGMTAEVRLPLEQVRAHRLSPALLALDDEGRIGVKLVDADNRVVFHPVQVAGDSRDGLWVEGLPDPATLIVVGQEFVRAGQRVEPVDVETIAANSAALAEADRAALQAGRAPDATVDGVTAPEGAQP</sequence>
<dbReference type="PANTHER" id="PTHR30469:SF29">
    <property type="entry name" value="BLR2860 PROTEIN"/>
    <property type="match status" value="1"/>
</dbReference>
<keyword evidence="5" id="KW-1185">Reference proteome</keyword>
<gene>
    <name evidence="4" type="ORF">GGD88_001444</name>
</gene>
<evidence type="ECO:0000313" key="4">
    <source>
        <dbReference type="EMBL" id="MBB4285724.1"/>
    </source>
</evidence>
<dbReference type="Gene3D" id="2.40.420.20">
    <property type="match status" value="1"/>
</dbReference>
<evidence type="ECO:0000259" key="3">
    <source>
        <dbReference type="Pfam" id="PF25954"/>
    </source>
</evidence>
<evidence type="ECO:0000256" key="2">
    <source>
        <dbReference type="SAM" id="MobiDB-lite"/>
    </source>
</evidence>
<feature type="domain" description="CusB-like beta-barrel" evidence="3">
    <location>
        <begin position="210"/>
        <end position="279"/>
    </location>
</feature>
<dbReference type="InterPro" id="IPR006143">
    <property type="entry name" value="RND_pump_MFP"/>
</dbReference>
<evidence type="ECO:0000313" key="5">
    <source>
        <dbReference type="Proteomes" id="UP000555728"/>
    </source>
</evidence>
<proteinExistence type="inferred from homology"/>
<dbReference type="GO" id="GO:0015562">
    <property type="term" value="F:efflux transmembrane transporter activity"/>
    <property type="evidence" value="ECO:0007669"/>
    <property type="project" value="TreeGrafter"/>
</dbReference>
<dbReference type="Proteomes" id="UP000555728">
    <property type="component" value="Unassembled WGS sequence"/>
</dbReference>
<reference evidence="4 5" key="1">
    <citation type="submission" date="2020-08" db="EMBL/GenBank/DDBJ databases">
        <title>Genome sequencing of Purple Non-Sulfur Bacteria from various extreme environments.</title>
        <authorList>
            <person name="Mayer M."/>
        </authorList>
    </citation>
    <scope>NUCLEOTIDE SEQUENCE [LARGE SCALE GENOMIC DNA]</scope>
    <source>
        <strain evidence="4 5">JA135</strain>
    </source>
</reference>
<dbReference type="GO" id="GO:1990281">
    <property type="term" value="C:efflux pump complex"/>
    <property type="evidence" value="ECO:0007669"/>
    <property type="project" value="TreeGrafter"/>
</dbReference>